<dbReference type="SUPFAM" id="SSF53649">
    <property type="entry name" value="Alkaline phosphatase-like"/>
    <property type="match status" value="1"/>
</dbReference>
<keyword evidence="3" id="KW-1185">Reference proteome</keyword>
<dbReference type="OMA" id="ACFGRRI"/>
<evidence type="ECO:0000313" key="2">
    <source>
        <dbReference type="Ensembl" id="ENSFTIP00000003792.1"/>
    </source>
</evidence>
<comment type="similarity">
    <text evidence="1">Belongs to the sulfatase family.</text>
</comment>
<dbReference type="Gene3D" id="3.40.720.10">
    <property type="entry name" value="Alkaline Phosphatase, subunit A"/>
    <property type="match status" value="1"/>
</dbReference>
<dbReference type="Ensembl" id="ENSFTIT00000003950.1">
    <property type="protein sequence ID" value="ENSFTIP00000003792.1"/>
    <property type="gene ID" value="ENSFTIG00000002595.1"/>
</dbReference>
<reference evidence="2" key="1">
    <citation type="submission" date="2025-08" db="UniProtKB">
        <authorList>
            <consortium name="Ensembl"/>
        </authorList>
    </citation>
    <scope>IDENTIFICATION</scope>
</reference>
<name>A0A8C4XKL6_FALTI</name>
<dbReference type="Gene3D" id="3.30.1120.10">
    <property type="match status" value="1"/>
</dbReference>
<dbReference type="InterPro" id="IPR017850">
    <property type="entry name" value="Alkaline_phosphatase_core_sf"/>
</dbReference>
<dbReference type="Pfam" id="PF14707">
    <property type="entry name" value="Sulfatase_C"/>
    <property type="match status" value="1"/>
</dbReference>
<sequence>MRDWEGGICVPGVFRWPGVLLARTVTNDPTSPMDIYPIVVHLAGGILPQVIDGQNLGPLLQGRAQSKYLFHSIWKAPYVTPVLHPPAAGACCGKRVCPCFGEGVTHHELLLLFDLSRDPSEAKPLSADTEPRFDTIIKKIERATEEHRRTLTPDPEQLSMYNMVWKLWLQPCCGTFTFCW</sequence>
<reference evidence="2" key="2">
    <citation type="submission" date="2025-09" db="UniProtKB">
        <authorList>
            <consortium name="Ensembl"/>
        </authorList>
    </citation>
    <scope>IDENTIFICATION</scope>
</reference>
<dbReference type="OrthoDB" id="103349at2759"/>
<dbReference type="PANTHER" id="PTHR42693:SF5">
    <property type="entry name" value="ARYLSULFATASE D"/>
    <property type="match status" value="1"/>
</dbReference>
<organism evidence="2 3">
    <name type="scientific">Falco tinnunculus</name>
    <name type="common">Common kestrel</name>
    <dbReference type="NCBI Taxonomy" id="100819"/>
    <lineage>
        <taxon>Eukaryota</taxon>
        <taxon>Metazoa</taxon>
        <taxon>Chordata</taxon>
        <taxon>Craniata</taxon>
        <taxon>Vertebrata</taxon>
        <taxon>Euteleostomi</taxon>
        <taxon>Archelosauria</taxon>
        <taxon>Archosauria</taxon>
        <taxon>Dinosauria</taxon>
        <taxon>Saurischia</taxon>
        <taxon>Theropoda</taxon>
        <taxon>Coelurosauria</taxon>
        <taxon>Aves</taxon>
        <taxon>Neognathae</taxon>
        <taxon>Neoaves</taxon>
        <taxon>Telluraves</taxon>
        <taxon>Australaves</taxon>
        <taxon>Falconiformes</taxon>
        <taxon>Falconidae</taxon>
        <taxon>Falco</taxon>
    </lineage>
</organism>
<proteinExistence type="inferred from homology"/>
<dbReference type="Proteomes" id="UP000694562">
    <property type="component" value="Unplaced"/>
</dbReference>
<evidence type="ECO:0000256" key="1">
    <source>
        <dbReference type="ARBA" id="ARBA00008779"/>
    </source>
</evidence>
<dbReference type="AlphaFoldDB" id="A0A8C4XKL6"/>
<dbReference type="PANTHER" id="PTHR42693">
    <property type="entry name" value="ARYLSULFATASE FAMILY MEMBER"/>
    <property type="match status" value="1"/>
</dbReference>
<dbReference type="GO" id="GO:0004065">
    <property type="term" value="F:arylsulfatase activity"/>
    <property type="evidence" value="ECO:0007669"/>
    <property type="project" value="TreeGrafter"/>
</dbReference>
<protein>
    <submittedName>
        <fullName evidence="2">Uncharacterized protein</fullName>
    </submittedName>
</protein>
<evidence type="ECO:0000313" key="3">
    <source>
        <dbReference type="Proteomes" id="UP000694562"/>
    </source>
</evidence>
<dbReference type="InterPro" id="IPR050738">
    <property type="entry name" value="Sulfatase"/>
</dbReference>
<accession>A0A8C4XKL6</accession>